<gene>
    <name evidence="2" type="ORF">RHSP_82378</name>
</gene>
<dbReference type="STRING" id="363754.RHSP_82378"/>
<keyword evidence="3" id="KW-1185">Reference proteome</keyword>
<protein>
    <submittedName>
        <fullName evidence="2">Uncharacterized protein</fullName>
    </submittedName>
</protein>
<dbReference type="Proteomes" id="UP000012429">
    <property type="component" value="Unassembled WGS sequence"/>
</dbReference>
<sequence>MATADERWGSIALCNAVSENRLLAYRDRPYPVIVAVCQKPEPKAISDISVKPLIKQSESDPEALRSVTQGSPSVTPQDKKRLADRAIEQVAKVLPTTEGLKTILGKPVRLVESGYSWVAKRFE</sequence>
<dbReference type="AlphaFoldDB" id="N6V7A8"/>
<feature type="region of interest" description="Disordered" evidence="1">
    <location>
        <begin position="56"/>
        <end position="81"/>
    </location>
</feature>
<comment type="caution">
    <text evidence="2">The sequence shown here is derived from an EMBL/GenBank/DDBJ whole genome shotgun (WGS) entry which is preliminary data.</text>
</comment>
<reference evidence="2 3" key="1">
    <citation type="journal article" date="2012" name="BMC Genomics">
        <title>Genomic basis of broad host range and environmental adaptability of Rhizobium tropici CIAT 899 and Rhizobium sp. PRF 81 which are used in inoculants for common bean (Phaseolus vulgaris L.).</title>
        <authorList>
            <person name="Ormeno-Orrillo E."/>
            <person name="Menna P."/>
            <person name="Almeida L.G."/>
            <person name="Ollero F.J."/>
            <person name="Nicolas M.F."/>
            <person name="Pains Rodrigues E."/>
            <person name="Shigueyoshi Nakatani A."/>
            <person name="Silva Batista J.S."/>
            <person name="Oliveira Chueire L.M."/>
            <person name="Souza R.C."/>
            <person name="Ribeiro Vasconcelos A.T."/>
            <person name="Megias M."/>
            <person name="Hungria M."/>
            <person name="Martinez-Romero E."/>
        </authorList>
    </citation>
    <scope>NUCLEOTIDE SEQUENCE [LARGE SCALE GENOMIC DNA]</scope>
    <source>
        <strain evidence="2 3">PRF 81</strain>
    </source>
</reference>
<organism evidence="2 3">
    <name type="scientific">Rhizobium freirei PRF 81</name>
    <dbReference type="NCBI Taxonomy" id="363754"/>
    <lineage>
        <taxon>Bacteria</taxon>
        <taxon>Pseudomonadati</taxon>
        <taxon>Pseudomonadota</taxon>
        <taxon>Alphaproteobacteria</taxon>
        <taxon>Hyphomicrobiales</taxon>
        <taxon>Rhizobiaceae</taxon>
        <taxon>Rhizobium/Agrobacterium group</taxon>
        <taxon>Rhizobium</taxon>
    </lineage>
</organism>
<name>N6V7A8_9HYPH</name>
<proteinExistence type="predicted"/>
<evidence type="ECO:0000313" key="3">
    <source>
        <dbReference type="Proteomes" id="UP000012429"/>
    </source>
</evidence>
<accession>N6V7A8</accession>
<evidence type="ECO:0000313" key="2">
    <source>
        <dbReference type="EMBL" id="ENN89715.1"/>
    </source>
</evidence>
<dbReference type="EMBL" id="AQHN01000003">
    <property type="protein sequence ID" value="ENN89715.1"/>
    <property type="molecule type" value="Genomic_DNA"/>
</dbReference>
<feature type="compositionally biased region" description="Polar residues" evidence="1">
    <location>
        <begin position="66"/>
        <end position="76"/>
    </location>
</feature>
<evidence type="ECO:0000256" key="1">
    <source>
        <dbReference type="SAM" id="MobiDB-lite"/>
    </source>
</evidence>